<dbReference type="RefSeq" id="WP_135941871.1">
    <property type="nucleotide sequence ID" value="NZ_JANKAZ010000014.1"/>
</dbReference>
<dbReference type="InterPro" id="IPR010022">
    <property type="entry name" value="XkdX"/>
</dbReference>
<sequence length="38" mass="4395">MYNVCKAMHKLGLSIKKFVKMKAITAEQYEAITGKKYE</sequence>
<evidence type="ECO:0000313" key="2">
    <source>
        <dbReference type="Proteomes" id="UP000306855"/>
    </source>
</evidence>
<organism evidence="1 2">
    <name type="scientific">Ligilactobacillus murinus</name>
    <dbReference type="NCBI Taxonomy" id="1622"/>
    <lineage>
        <taxon>Bacteria</taxon>
        <taxon>Bacillati</taxon>
        <taxon>Bacillota</taxon>
        <taxon>Bacilli</taxon>
        <taxon>Lactobacillales</taxon>
        <taxon>Lactobacillaceae</taxon>
        <taxon>Ligilactobacillus</taxon>
    </lineage>
</organism>
<dbReference type="NCBIfam" id="TIGR01669">
    <property type="entry name" value="phage_XkdX"/>
    <property type="match status" value="1"/>
</dbReference>
<name>A0A4S2EQH6_9LACO</name>
<accession>A0A4S2EQH6</accession>
<comment type="caution">
    <text evidence="1">The sequence shown here is derived from an EMBL/GenBank/DDBJ whole genome shotgun (WGS) entry which is preliminary data.</text>
</comment>
<dbReference type="EMBL" id="SRYK01000004">
    <property type="protein sequence ID" value="TGY56943.1"/>
    <property type="molecule type" value="Genomic_DNA"/>
</dbReference>
<dbReference type="Proteomes" id="UP000306855">
    <property type="component" value="Unassembled WGS sequence"/>
</dbReference>
<dbReference type="AlphaFoldDB" id="A0A4S2EQH6"/>
<gene>
    <name evidence="1" type="ORF">E5340_01720</name>
</gene>
<dbReference type="Pfam" id="PF09693">
    <property type="entry name" value="Phage_XkdX"/>
    <property type="match status" value="1"/>
</dbReference>
<proteinExistence type="predicted"/>
<protein>
    <submittedName>
        <fullName evidence="1">XkdX family protein</fullName>
    </submittedName>
</protein>
<reference evidence="1 2" key="1">
    <citation type="submission" date="2019-04" db="EMBL/GenBank/DDBJ databases">
        <title>Microbes associate with the intestines of laboratory mice.</title>
        <authorList>
            <person name="Navarre W."/>
            <person name="Wong E."/>
            <person name="Huang K."/>
            <person name="Tropini C."/>
            <person name="Ng K."/>
            <person name="Yu B."/>
        </authorList>
    </citation>
    <scope>NUCLEOTIDE SEQUENCE [LARGE SCALE GENOMIC DNA]</scope>
    <source>
        <strain evidence="1 2">NM26_J9</strain>
    </source>
</reference>
<evidence type="ECO:0000313" key="1">
    <source>
        <dbReference type="EMBL" id="TGY56943.1"/>
    </source>
</evidence>